<evidence type="ECO:0000256" key="3">
    <source>
        <dbReference type="ARBA" id="ARBA00022694"/>
    </source>
</evidence>
<dbReference type="Pfam" id="PF16198">
    <property type="entry name" value="TruB_C_2"/>
    <property type="match status" value="1"/>
</dbReference>
<dbReference type="EMBL" id="SSTM01000001">
    <property type="protein sequence ID" value="TJW12053.1"/>
    <property type="molecule type" value="Genomic_DNA"/>
</dbReference>
<gene>
    <name evidence="5 8" type="primary">truB</name>
    <name evidence="8" type="ORF">E5982_00120</name>
</gene>
<comment type="similarity">
    <text evidence="2 5">Belongs to the pseudouridine synthase TruB family. Type 1 subfamily.</text>
</comment>
<evidence type="ECO:0000256" key="1">
    <source>
        <dbReference type="ARBA" id="ARBA00000385"/>
    </source>
</evidence>
<organism evidence="8 9">
    <name type="scientific">Parvibacter caecicola</name>
    <dbReference type="NCBI Taxonomy" id="747645"/>
    <lineage>
        <taxon>Bacteria</taxon>
        <taxon>Bacillati</taxon>
        <taxon>Actinomycetota</taxon>
        <taxon>Coriobacteriia</taxon>
        <taxon>Coriobacteriales</taxon>
        <taxon>Coriobacteriaceae</taxon>
        <taxon>Parvibacter</taxon>
    </lineage>
</organism>
<dbReference type="GO" id="GO:0160148">
    <property type="term" value="F:tRNA pseudouridine(55) synthase activity"/>
    <property type="evidence" value="ECO:0007669"/>
    <property type="project" value="UniProtKB-EC"/>
</dbReference>
<keyword evidence="3 5" id="KW-0819">tRNA processing</keyword>
<dbReference type="InterPro" id="IPR032819">
    <property type="entry name" value="TruB_C"/>
</dbReference>
<evidence type="ECO:0000313" key="9">
    <source>
        <dbReference type="Proteomes" id="UP000309454"/>
    </source>
</evidence>
<evidence type="ECO:0000313" key="8">
    <source>
        <dbReference type="EMBL" id="TJW12053.1"/>
    </source>
</evidence>
<feature type="domain" description="tRNA pseudouridylate synthase B C-terminal" evidence="7">
    <location>
        <begin position="187"/>
        <end position="227"/>
    </location>
</feature>
<evidence type="ECO:0000259" key="6">
    <source>
        <dbReference type="Pfam" id="PF01509"/>
    </source>
</evidence>
<dbReference type="HAMAP" id="MF_01080">
    <property type="entry name" value="TruB_bact"/>
    <property type="match status" value="1"/>
</dbReference>
<dbReference type="GO" id="GO:0003723">
    <property type="term" value="F:RNA binding"/>
    <property type="evidence" value="ECO:0007669"/>
    <property type="project" value="InterPro"/>
</dbReference>
<dbReference type="NCBIfam" id="TIGR00431">
    <property type="entry name" value="TruB"/>
    <property type="match status" value="1"/>
</dbReference>
<dbReference type="PANTHER" id="PTHR13767:SF2">
    <property type="entry name" value="PSEUDOURIDYLATE SYNTHASE TRUB1"/>
    <property type="match status" value="1"/>
</dbReference>
<dbReference type="PANTHER" id="PTHR13767">
    <property type="entry name" value="TRNA-PSEUDOURIDINE SYNTHASE"/>
    <property type="match status" value="1"/>
</dbReference>
<dbReference type="SUPFAM" id="SSF55120">
    <property type="entry name" value="Pseudouridine synthase"/>
    <property type="match status" value="1"/>
</dbReference>
<comment type="function">
    <text evidence="5">Responsible for synthesis of pseudouridine from uracil-55 in the psi GC loop of transfer RNAs.</text>
</comment>
<comment type="caution">
    <text evidence="8">The sequence shown here is derived from an EMBL/GenBank/DDBJ whole genome shotgun (WGS) entry which is preliminary data.</text>
</comment>
<accession>A0A4T9TJD2</accession>
<evidence type="ECO:0000256" key="4">
    <source>
        <dbReference type="ARBA" id="ARBA00023235"/>
    </source>
</evidence>
<dbReference type="CDD" id="cd02573">
    <property type="entry name" value="PseudoU_synth_EcTruB"/>
    <property type="match status" value="1"/>
</dbReference>
<dbReference type="InterPro" id="IPR002501">
    <property type="entry name" value="PsdUridine_synth_N"/>
</dbReference>
<sequence length="335" mass="36626">MPMKRQPSEFSLVIAIDKPSGMSSHDVVNRVRRIFGERRVGHTGTLDPLASGVLQVCVGPAARLDKYLVDHDKRYEVLVRLGVETDTDDALGQVIRTAPVPCQAADPHLAQEFLRRFEGFQNQMPPLYSAIKVNGAKACDAARKGRVLQLQPRPVEVYSLQLLAVEEIEDGLFWRVACHVSKGTYIRSLARDIGAALGCGGSVEQLRRLAVGQLTEAQCVSLEQLEECGAEAALDPLALLGLRFLFADEHQEKSLANGGKLSARSPLYQFNGDPFRETVCACMPRIRASEEPLADGEVVAVVSGGLLRALYRFSQEKGALVPDCVFSQGVRRGRC</sequence>
<dbReference type="GO" id="GO:0031119">
    <property type="term" value="P:tRNA pseudouridine synthesis"/>
    <property type="evidence" value="ECO:0007669"/>
    <property type="project" value="UniProtKB-UniRule"/>
</dbReference>
<reference evidence="8 9" key="1">
    <citation type="submission" date="2019-04" db="EMBL/GenBank/DDBJ databases">
        <title>Microbes associate with the intestines of laboratory mice.</title>
        <authorList>
            <person name="Navarre W."/>
            <person name="Wong E."/>
            <person name="Huang K.C."/>
            <person name="Tropini C."/>
            <person name="Ng K."/>
            <person name="Yu B."/>
        </authorList>
    </citation>
    <scope>NUCLEOTIDE SEQUENCE [LARGE SCALE GENOMIC DNA]</scope>
    <source>
        <strain evidence="8 9">NM48_B13</strain>
    </source>
</reference>
<dbReference type="OrthoDB" id="9802309at2"/>
<dbReference type="Proteomes" id="UP000309454">
    <property type="component" value="Unassembled WGS sequence"/>
</dbReference>
<dbReference type="Pfam" id="PF01509">
    <property type="entry name" value="TruB_N"/>
    <property type="match status" value="1"/>
</dbReference>
<dbReference type="InterPro" id="IPR020103">
    <property type="entry name" value="PsdUridine_synth_cat_dom_sf"/>
</dbReference>
<evidence type="ECO:0000259" key="7">
    <source>
        <dbReference type="Pfam" id="PF16198"/>
    </source>
</evidence>
<name>A0A4T9TJD2_9ACTN</name>
<comment type="catalytic activity">
    <reaction evidence="1 5">
        <text>uridine(55) in tRNA = pseudouridine(55) in tRNA</text>
        <dbReference type="Rhea" id="RHEA:42532"/>
        <dbReference type="Rhea" id="RHEA-COMP:10101"/>
        <dbReference type="Rhea" id="RHEA-COMP:10102"/>
        <dbReference type="ChEBI" id="CHEBI:65314"/>
        <dbReference type="ChEBI" id="CHEBI:65315"/>
        <dbReference type="EC" id="5.4.99.25"/>
    </reaction>
</comment>
<dbReference type="InterPro" id="IPR014780">
    <property type="entry name" value="tRNA_psdUridine_synth_TruB"/>
</dbReference>
<dbReference type="GO" id="GO:1990481">
    <property type="term" value="P:mRNA pseudouridine synthesis"/>
    <property type="evidence" value="ECO:0007669"/>
    <property type="project" value="TreeGrafter"/>
</dbReference>
<keyword evidence="4 5" id="KW-0413">Isomerase</keyword>
<feature type="domain" description="Pseudouridine synthase II N-terminal" evidence="6">
    <location>
        <begin position="32"/>
        <end position="186"/>
    </location>
</feature>
<evidence type="ECO:0000256" key="2">
    <source>
        <dbReference type="ARBA" id="ARBA00005642"/>
    </source>
</evidence>
<proteinExistence type="inferred from homology"/>
<dbReference type="AlphaFoldDB" id="A0A4T9TJD2"/>
<dbReference type="EC" id="5.4.99.25" evidence="5"/>
<feature type="active site" description="Nucleophile" evidence="5">
    <location>
        <position position="47"/>
    </location>
</feature>
<dbReference type="Gene3D" id="3.30.2350.10">
    <property type="entry name" value="Pseudouridine synthase"/>
    <property type="match status" value="1"/>
</dbReference>
<keyword evidence="9" id="KW-1185">Reference proteome</keyword>
<evidence type="ECO:0000256" key="5">
    <source>
        <dbReference type="HAMAP-Rule" id="MF_01080"/>
    </source>
</evidence>
<protein>
    <recommendedName>
        <fullName evidence="5">tRNA pseudouridine synthase B</fullName>
        <ecNumber evidence="5">5.4.99.25</ecNumber>
    </recommendedName>
    <alternativeName>
        <fullName evidence="5">tRNA pseudouridine(55) synthase</fullName>
        <shortName evidence="5">Psi55 synthase</shortName>
    </alternativeName>
    <alternativeName>
        <fullName evidence="5">tRNA pseudouridylate synthase</fullName>
    </alternativeName>
    <alternativeName>
        <fullName evidence="5">tRNA-uridine isomerase</fullName>
    </alternativeName>
</protein>